<feature type="region of interest" description="Disordered" evidence="1">
    <location>
        <begin position="1"/>
        <end position="27"/>
    </location>
</feature>
<feature type="non-terminal residue" evidence="2">
    <location>
        <position position="1"/>
    </location>
</feature>
<protein>
    <submittedName>
        <fullName evidence="2">Uncharacterized protein</fullName>
    </submittedName>
</protein>
<organism evidence="2">
    <name type="scientific">Rotaria sordida</name>
    <dbReference type="NCBI Taxonomy" id="392033"/>
    <lineage>
        <taxon>Eukaryota</taxon>
        <taxon>Metazoa</taxon>
        <taxon>Spiralia</taxon>
        <taxon>Gnathifera</taxon>
        <taxon>Rotifera</taxon>
        <taxon>Eurotatoria</taxon>
        <taxon>Bdelloidea</taxon>
        <taxon>Philodinida</taxon>
        <taxon>Philodinidae</taxon>
        <taxon>Rotaria</taxon>
    </lineage>
</organism>
<comment type="caution">
    <text evidence="2">The sequence shown here is derived from an EMBL/GenBank/DDBJ whole genome shotgun (WGS) entry which is preliminary data.</text>
</comment>
<feature type="compositionally biased region" description="Polar residues" evidence="1">
    <location>
        <begin position="1"/>
        <end position="14"/>
    </location>
</feature>
<dbReference type="AlphaFoldDB" id="A0A815T0Z7"/>
<reference evidence="2" key="1">
    <citation type="submission" date="2021-02" db="EMBL/GenBank/DDBJ databases">
        <authorList>
            <person name="Nowell W R."/>
        </authorList>
    </citation>
    <scope>NUCLEOTIDE SEQUENCE</scope>
</reference>
<proteinExistence type="predicted"/>
<dbReference type="EMBL" id="CAJNOO010010205">
    <property type="protein sequence ID" value="CAF1496998.1"/>
    <property type="molecule type" value="Genomic_DNA"/>
</dbReference>
<dbReference type="OrthoDB" id="10335820at2759"/>
<feature type="compositionally biased region" description="Basic residues" evidence="1">
    <location>
        <begin position="15"/>
        <end position="27"/>
    </location>
</feature>
<evidence type="ECO:0000256" key="1">
    <source>
        <dbReference type="SAM" id="MobiDB-lite"/>
    </source>
</evidence>
<sequence>MDRQDNVLNLNQQAPRKKCHGNRRDQRFRRKCRAEKMKPAKIKKLIEKRNRFQKKNKEPTTNIESTKLNKELLASKQNYQSTSKKMKNISEIMDNNSIINRNNNDTNKHLNYRQPMYLTRSSSILYQILNKALNYSLKKKDEKQFINGRLQLLDQQYCLEMDRQLWQSYLDIGLQQHLWPKIIKKLLNHCQFELTKQEQQFQTCPMIELSFEQMEQRLKELVDRERKYLSKRNNDKLIKFKDDISEKQRLTTISTSALMNNQENEYLNRLITIREKQAEIWKEQLMLEIRIYCKFLPLNFDQLENFISPTDYLPLNNNQKAIEIKNKHYKIIQEAKR</sequence>
<accession>A0A815T0Z7</accession>
<gene>
    <name evidence="2" type="ORF">RFH988_LOCUS38626</name>
</gene>
<evidence type="ECO:0000313" key="2">
    <source>
        <dbReference type="EMBL" id="CAF1496998.1"/>
    </source>
</evidence>
<dbReference type="Proteomes" id="UP000663882">
    <property type="component" value="Unassembled WGS sequence"/>
</dbReference>
<name>A0A815T0Z7_9BILA</name>